<dbReference type="InterPro" id="IPR002549">
    <property type="entry name" value="AI-2E-like"/>
</dbReference>
<dbReference type="EMBL" id="JPVZ01000016">
    <property type="protein sequence ID" value="OAZ07712.1"/>
    <property type="molecule type" value="Genomic_DNA"/>
</dbReference>
<evidence type="ECO:0000313" key="8">
    <source>
        <dbReference type="Proteomes" id="UP000094009"/>
    </source>
</evidence>
<dbReference type="GO" id="GO:0016020">
    <property type="term" value="C:membrane"/>
    <property type="evidence" value="ECO:0007669"/>
    <property type="project" value="UniProtKB-SubCell"/>
</dbReference>
<comment type="similarity">
    <text evidence="2">Belongs to the autoinducer-2 exporter (AI-2E) (TC 2.A.86) family.</text>
</comment>
<keyword evidence="4 6" id="KW-1133">Transmembrane helix</keyword>
<dbReference type="Pfam" id="PF01594">
    <property type="entry name" value="AI-2E_transport"/>
    <property type="match status" value="1"/>
</dbReference>
<dbReference type="PANTHER" id="PTHR21716:SF16">
    <property type="entry name" value="BLL1467 PROTEIN"/>
    <property type="match status" value="1"/>
</dbReference>
<evidence type="ECO:0008006" key="9">
    <source>
        <dbReference type="Google" id="ProtNLM"/>
    </source>
</evidence>
<feature type="transmembrane region" description="Helical" evidence="6">
    <location>
        <begin position="58"/>
        <end position="76"/>
    </location>
</feature>
<comment type="subcellular location">
    <subcellularLocation>
        <location evidence="1">Membrane</location>
        <topology evidence="1">Multi-pass membrane protein</topology>
    </subcellularLocation>
</comment>
<gene>
    <name evidence="7" type="ORF">TH4_20750</name>
</gene>
<dbReference type="PANTHER" id="PTHR21716">
    <property type="entry name" value="TRANSMEMBRANE PROTEIN"/>
    <property type="match status" value="1"/>
</dbReference>
<keyword evidence="3 6" id="KW-0812">Transmembrane</keyword>
<feature type="transmembrane region" description="Helical" evidence="6">
    <location>
        <begin position="296"/>
        <end position="318"/>
    </location>
</feature>
<reference evidence="7 8" key="1">
    <citation type="submission" date="2014-07" db="EMBL/GenBank/DDBJ databases">
        <title>Draft genome sequence of Thalassospira tepidiphila 1-1B.</title>
        <authorList>
            <person name="Lai Q."/>
            <person name="Shao Z."/>
        </authorList>
    </citation>
    <scope>NUCLEOTIDE SEQUENCE [LARGE SCALE GENOMIC DNA]</scope>
    <source>
        <strain evidence="7 8">MCCC 1A03514</strain>
    </source>
</reference>
<feature type="transmembrane region" description="Helical" evidence="6">
    <location>
        <begin position="177"/>
        <end position="195"/>
    </location>
</feature>
<dbReference type="RefSeq" id="WP_064782525.1">
    <property type="nucleotide sequence ID" value="NZ_JPVZ01000016.1"/>
</dbReference>
<name>A0A853KUH6_9PROT</name>
<evidence type="ECO:0000256" key="1">
    <source>
        <dbReference type="ARBA" id="ARBA00004141"/>
    </source>
</evidence>
<protein>
    <recommendedName>
        <fullName evidence="9">Permease</fullName>
    </recommendedName>
</protein>
<evidence type="ECO:0000256" key="6">
    <source>
        <dbReference type="SAM" id="Phobius"/>
    </source>
</evidence>
<dbReference type="GO" id="GO:0055085">
    <property type="term" value="P:transmembrane transport"/>
    <property type="evidence" value="ECO:0007669"/>
    <property type="project" value="TreeGrafter"/>
</dbReference>
<feature type="transmembrane region" description="Helical" evidence="6">
    <location>
        <begin position="83"/>
        <end position="104"/>
    </location>
</feature>
<comment type="caution">
    <text evidence="7">The sequence shown here is derived from an EMBL/GenBank/DDBJ whole genome shotgun (WGS) entry which is preliminary data.</text>
</comment>
<accession>A0A853KUH6</accession>
<evidence type="ECO:0000256" key="3">
    <source>
        <dbReference type="ARBA" id="ARBA00022692"/>
    </source>
</evidence>
<dbReference type="Proteomes" id="UP000094009">
    <property type="component" value="Unassembled WGS sequence"/>
</dbReference>
<organism evidence="7 8">
    <name type="scientific">Thalassospira tepidiphila MCCC 1A03514</name>
    <dbReference type="NCBI Taxonomy" id="1177930"/>
    <lineage>
        <taxon>Bacteria</taxon>
        <taxon>Pseudomonadati</taxon>
        <taxon>Pseudomonadota</taxon>
        <taxon>Alphaproteobacteria</taxon>
        <taxon>Rhodospirillales</taxon>
        <taxon>Thalassospiraceae</taxon>
        <taxon>Thalassospira</taxon>
    </lineage>
</organism>
<evidence type="ECO:0000313" key="7">
    <source>
        <dbReference type="EMBL" id="OAZ07712.1"/>
    </source>
</evidence>
<keyword evidence="5 6" id="KW-0472">Membrane</keyword>
<feature type="transmembrane region" description="Helical" evidence="6">
    <location>
        <begin position="34"/>
        <end position="52"/>
    </location>
</feature>
<feature type="transmembrane region" description="Helical" evidence="6">
    <location>
        <begin position="338"/>
        <end position="359"/>
    </location>
</feature>
<proteinExistence type="inferred from homology"/>
<evidence type="ECO:0000256" key="5">
    <source>
        <dbReference type="ARBA" id="ARBA00023136"/>
    </source>
</evidence>
<dbReference type="AlphaFoldDB" id="A0A853KUH6"/>
<feature type="transmembrane region" description="Helical" evidence="6">
    <location>
        <begin position="257"/>
        <end position="284"/>
    </location>
</feature>
<sequence length="390" mass="41379">MNDPVATESANAPNAKAGQAANARARVYRRARTISVIGTFVVLALGCLYVAQSLLLPVVLAFLLSLVFSPVVRTFAKFYIPNAVTAFAIVLTLSATVIAGIYGLSGPVSGWIDEAPNIERQLRLRLADLSEPLDKLREAQKQVSEATDQNNGDEDVQRVVVAEPNLISQAAQGAPDILAGIALMLVLLLFILSGGDRIYQKLIRSLPTFGDRRKGLRIAHDVEREVSRYLATITAINILLGIVIGTLMAIVGLPNPVLWGIAAAVLNYVPILGAMTGVVIVGVVSLVSMQTTGQALIAPALYLACTVFEGQLITPMLIGNRLKINSVAIVLAIALWGWLWGFVGILVAVPLLIVASVISNHVEGLGGLRELLGPHAASNTPDRTIPANSK</sequence>
<evidence type="ECO:0000256" key="2">
    <source>
        <dbReference type="ARBA" id="ARBA00009773"/>
    </source>
</evidence>
<feature type="transmembrane region" description="Helical" evidence="6">
    <location>
        <begin position="229"/>
        <end position="251"/>
    </location>
</feature>
<evidence type="ECO:0000256" key="4">
    <source>
        <dbReference type="ARBA" id="ARBA00022989"/>
    </source>
</evidence>